<dbReference type="Proteomes" id="UP000612585">
    <property type="component" value="Unassembled WGS sequence"/>
</dbReference>
<feature type="signal peptide" evidence="1">
    <location>
        <begin position="1"/>
        <end position="27"/>
    </location>
</feature>
<evidence type="ECO:0000313" key="3">
    <source>
        <dbReference type="EMBL" id="GIJ56426.1"/>
    </source>
</evidence>
<evidence type="ECO:0000259" key="2">
    <source>
        <dbReference type="Pfam" id="PF09362"/>
    </source>
</evidence>
<dbReference type="EMBL" id="BOPG01000024">
    <property type="protein sequence ID" value="GIJ56426.1"/>
    <property type="molecule type" value="Genomic_DNA"/>
</dbReference>
<comment type="caution">
    <text evidence="3">The sequence shown here is derived from an EMBL/GenBank/DDBJ whole genome shotgun (WGS) entry which is preliminary data.</text>
</comment>
<feature type="domain" description="DUF1996" evidence="2">
    <location>
        <begin position="52"/>
        <end position="253"/>
    </location>
</feature>
<feature type="chain" id="PRO_5035291548" description="DUF1996 domain-containing protein" evidence="1">
    <location>
        <begin position="28"/>
        <end position="282"/>
    </location>
</feature>
<keyword evidence="1" id="KW-0732">Signal</keyword>
<keyword evidence="4" id="KW-1185">Reference proteome</keyword>
<evidence type="ECO:0000313" key="4">
    <source>
        <dbReference type="Proteomes" id="UP000612585"/>
    </source>
</evidence>
<reference evidence="3" key="1">
    <citation type="submission" date="2021-01" db="EMBL/GenBank/DDBJ databases">
        <title>Whole genome shotgun sequence of Virgisporangium aurantiacum NBRC 16421.</title>
        <authorList>
            <person name="Komaki H."/>
            <person name="Tamura T."/>
        </authorList>
    </citation>
    <scope>NUCLEOTIDE SEQUENCE</scope>
    <source>
        <strain evidence="3">NBRC 16421</strain>
    </source>
</reference>
<protein>
    <recommendedName>
        <fullName evidence="2">DUF1996 domain-containing protein</fullName>
    </recommendedName>
</protein>
<dbReference type="PANTHER" id="PTHR43662:SF3">
    <property type="entry name" value="DOMAIN PROTEIN, PUTATIVE (AFU_ORTHOLOGUE AFUA_6G11970)-RELATED"/>
    <property type="match status" value="1"/>
</dbReference>
<proteinExistence type="predicted"/>
<sequence>MRRPVLAAALLLVVGAVGTLGTGAAAAADDPPFAQYQEMHANCTVTHRLNDDPIVFPGLAGASHNHTFIANPTVDANSTPQSLLGDATSCEDTKDASGYWFPTLLQNGTPVAPSKPTVYYKSGVKDYRTVKPFPAGFRVVVGDMNTPSAADFKGYWTCGSQRYTDIPASCPAGTSLVVRLKAPSCWDGVNVDSANHKSHLDYPVNGVCPAHHPVAVPMLEIKVPYPLATGSTAGLRYSSGAGYSFHYDFMNGWDQARLAQLVVHCINGGRQCNGYGVDPHKP</sequence>
<dbReference type="PANTHER" id="PTHR43662">
    <property type="match status" value="1"/>
</dbReference>
<dbReference type="AlphaFoldDB" id="A0A8J4E053"/>
<dbReference type="InterPro" id="IPR018535">
    <property type="entry name" value="DUF1996"/>
</dbReference>
<accession>A0A8J4E053</accession>
<dbReference type="RefSeq" id="WP_203994766.1">
    <property type="nucleotide sequence ID" value="NZ_BOPG01000024.1"/>
</dbReference>
<name>A0A8J4E053_9ACTN</name>
<organism evidence="3 4">
    <name type="scientific">Virgisporangium aurantiacum</name>
    <dbReference type="NCBI Taxonomy" id="175570"/>
    <lineage>
        <taxon>Bacteria</taxon>
        <taxon>Bacillati</taxon>
        <taxon>Actinomycetota</taxon>
        <taxon>Actinomycetes</taxon>
        <taxon>Micromonosporales</taxon>
        <taxon>Micromonosporaceae</taxon>
        <taxon>Virgisporangium</taxon>
    </lineage>
</organism>
<evidence type="ECO:0000256" key="1">
    <source>
        <dbReference type="SAM" id="SignalP"/>
    </source>
</evidence>
<gene>
    <name evidence="3" type="ORF">Vau01_039420</name>
</gene>
<dbReference type="Pfam" id="PF09362">
    <property type="entry name" value="DUF1996"/>
    <property type="match status" value="1"/>
</dbReference>